<dbReference type="Proteomes" id="UP000572051">
    <property type="component" value="Unassembled WGS sequence"/>
</dbReference>
<dbReference type="NCBIfam" id="TIGR00933">
    <property type="entry name" value="2a38"/>
    <property type="match status" value="1"/>
</dbReference>
<proteinExistence type="predicted"/>
<dbReference type="PANTHER" id="PTHR32024">
    <property type="entry name" value="TRK SYSTEM POTASSIUM UPTAKE PROTEIN TRKG-RELATED"/>
    <property type="match status" value="1"/>
</dbReference>
<feature type="transmembrane region" description="Helical" evidence="10">
    <location>
        <begin position="184"/>
        <end position="204"/>
    </location>
</feature>
<evidence type="ECO:0000256" key="6">
    <source>
        <dbReference type="ARBA" id="ARBA00022958"/>
    </source>
</evidence>
<protein>
    <submittedName>
        <fullName evidence="11">Potassium uptake TrkH family protein</fullName>
    </submittedName>
</protein>
<feature type="transmembrane region" description="Helical" evidence="10">
    <location>
        <begin position="216"/>
        <end position="236"/>
    </location>
</feature>
<keyword evidence="6" id="KW-0630">Potassium</keyword>
<keyword evidence="12" id="KW-1185">Reference proteome</keyword>
<dbReference type="PANTHER" id="PTHR32024:SF1">
    <property type="entry name" value="KTR SYSTEM POTASSIUM UPTAKE PROTEIN B"/>
    <property type="match status" value="1"/>
</dbReference>
<keyword evidence="2" id="KW-0813">Transport</keyword>
<evidence type="ECO:0000313" key="11">
    <source>
        <dbReference type="EMBL" id="NYJ37065.1"/>
    </source>
</evidence>
<reference evidence="11 12" key="1">
    <citation type="submission" date="2020-07" db="EMBL/GenBank/DDBJ databases">
        <title>Sequencing the genomes of 1000 actinobacteria strains.</title>
        <authorList>
            <person name="Klenk H.-P."/>
        </authorList>
    </citation>
    <scope>NUCLEOTIDE SEQUENCE [LARGE SCALE GENOMIC DNA]</scope>
    <source>
        <strain evidence="11 12">DSM 44442</strain>
    </source>
</reference>
<evidence type="ECO:0000256" key="7">
    <source>
        <dbReference type="ARBA" id="ARBA00022989"/>
    </source>
</evidence>
<feature type="transmembrane region" description="Helical" evidence="10">
    <location>
        <begin position="326"/>
        <end position="357"/>
    </location>
</feature>
<keyword evidence="3" id="KW-1003">Cell membrane</keyword>
<evidence type="ECO:0000256" key="8">
    <source>
        <dbReference type="ARBA" id="ARBA00023065"/>
    </source>
</evidence>
<dbReference type="InterPro" id="IPR004772">
    <property type="entry name" value="TrkH"/>
</dbReference>
<dbReference type="GO" id="GO:0005886">
    <property type="term" value="C:plasma membrane"/>
    <property type="evidence" value="ECO:0007669"/>
    <property type="project" value="UniProtKB-SubCell"/>
</dbReference>
<feature type="transmembrane region" description="Helical" evidence="10">
    <location>
        <begin position="378"/>
        <end position="399"/>
    </location>
</feature>
<accession>A0A7Z0JD43</accession>
<evidence type="ECO:0000256" key="5">
    <source>
        <dbReference type="ARBA" id="ARBA00022692"/>
    </source>
</evidence>
<feature type="transmembrane region" description="Helical" evidence="10">
    <location>
        <begin position="154"/>
        <end position="175"/>
    </location>
</feature>
<dbReference type="InterPro" id="IPR003445">
    <property type="entry name" value="Cat_transpt"/>
</dbReference>
<evidence type="ECO:0000256" key="4">
    <source>
        <dbReference type="ARBA" id="ARBA00022538"/>
    </source>
</evidence>
<dbReference type="GO" id="GO:0015379">
    <property type="term" value="F:potassium:chloride symporter activity"/>
    <property type="evidence" value="ECO:0007669"/>
    <property type="project" value="InterPro"/>
</dbReference>
<comment type="caution">
    <text evidence="11">The sequence shown here is derived from an EMBL/GenBank/DDBJ whole genome shotgun (WGS) entry which is preliminary data.</text>
</comment>
<gene>
    <name evidence="11" type="ORF">HNR10_004946</name>
</gene>
<dbReference type="AlphaFoldDB" id="A0A7Z0JD43"/>
<evidence type="ECO:0000313" key="12">
    <source>
        <dbReference type="Proteomes" id="UP000572051"/>
    </source>
</evidence>
<feature type="transmembrane region" description="Helical" evidence="10">
    <location>
        <begin position="434"/>
        <end position="456"/>
    </location>
</feature>
<dbReference type="EMBL" id="JACCFS010000001">
    <property type="protein sequence ID" value="NYJ37065.1"/>
    <property type="molecule type" value="Genomic_DNA"/>
</dbReference>
<keyword evidence="8" id="KW-0406">Ion transport</keyword>
<evidence type="ECO:0000256" key="2">
    <source>
        <dbReference type="ARBA" id="ARBA00022448"/>
    </source>
</evidence>
<sequence>MTTRRRTRERVVRLGRSMRYRADRFLQSLSTWAKPPQLTAGAFATVVLLGTALLALPAATETGEGAGFVTALFTATSAVCVTGLIVVDTPEYWSTFGEAVILALIQIGGLGIMALATVLTMAVGRRLGLRMAVRTSSEAKSLTLGDVRELVKGIVTVTLIAEALLAAVLGLRWWLYYGESPGRAAYLGLFHAVSAFNNAGFALYSDSLEGFVTDPWICVPVAVAVVAGGLGFPVWLELWRFSRRRRERYHWSLHARITLVTTAVLLAVGFVSFLVLEWRNPATMGGLDPRDKLLAAFFQAVMPRTAGFNSLPFGEMNTQTLLVTDILMFVGGGSAGTAGGIKVTTFALLAFVILANVRGEPTVHVAGRRLSDGVVPQATTVVLMAIGLVVTATLALMTITPFSLDEILFETTSAFGTVGLSTGITGELPVAGEFIIVFLMFVGRIGPITLASALALRRRPRRYELPEERPIVG</sequence>
<keyword evidence="4" id="KW-0633">Potassium transport</keyword>
<keyword evidence="9 10" id="KW-0472">Membrane</keyword>
<keyword evidence="7 10" id="KW-1133">Transmembrane helix</keyword>
<evidence type="ECO:0000256" key="9">
    <source>
        <dbReference type="ARBA" id="ARBA00023136"/>
    </source>
</evidence>
<comment type="subcellular location">
    <subcellularLocation>
        <location evidence="1">Cell membrane</location>
        <topology evidence="1">Multi-pass membrane protein</topology>
    </subcellularLocation>
</comment>
<feature type="transmembrane region" description="Helical" evidence="10">
    <location>
        <begin position="65"/>
        <end position="87"/>
    </location>
</feature>
<keyword evidence="5 10" id="KW-0812">Transmembrane</keyword>
<name>A0A7Z0JD43_9ACTN</name>
<feature type="transmembrane region" description="Helical" evidence="10">
    <location>
        <begin position="38"/>
        <end position="59"/>
    </location>
</feature>
<feature type="transmembrane region" description="Helical" evidence="10">
    <location>
        <begin position="257"/>
        <end position="276"/>
    </location>
</feature>
<feature type="transmembrane region" description="Helical" evidence="10">
    <location>
        <begin position="99"/>
        <end position="123"/>
    </location>
</feature>
<evidence type="ECO:0000256" key="1">
    <source>
        <dbReference type="ARBA" id="ARBA00004651"/>
    </source>
</evidence>
<organism evidence="11 12">
    <name type="scientific">Nocardiopsis aegyptia</name>
    <dbReference type="NCBI Taxonomy" id="220378"/>
    <lineage>
        <taxon>Bacteria</taxon>
        <taxon>Bacillati</taxon>
        <taxon>Actinomycetota</taxon>
        <taxon>Actinomycetes</taxon>
        <taxon>Streptosporangiales</taxon>
        <taxon>Nocardiopsidaceae</taxon>
        <taxon>Nocardiopsis</taxon>
    </lineage>
</organism>
<evidence type="ECO:0000256" key="10">
    <source>
        <dbReference type="SAM" id="Phobius"/>
    </source>
</evidence>
<evidence type="ECO:0000256" key="3">
    <source>
        <dbReference type="ARBA" id="ARBA00022475"/>
    </source>
</evidence>
<dbReference type="Pfam" id="PF02386">
    <property type="entry name" value="TrkH"/>
    <property type="match status" value="1"/>
</dbReference>